<dbReference type="PATRIC" id="fig|1107882.3.peg.3440"/>
<dbReference type="EMBL" id="AHAM01000140">
    <property type="protein sequence ID" value="EHK56009.1"/>
    <property type="molecule type" value="Genomic_DNA"/>
</dbReference>
<evidence type="ECO:0000313" key="2">
    <source>
        <dbReference type="EMBL" id="EHK56009.1"/>
    </source>
</evidence>
<name>H0HTN1_9HYPH</name>
<accession>H0HTN1</accession>
<keyword evidence="3" id="KW-1185">Reference proteome</keyword>
<sequence length="128" mass="14053">MVRCLSFRFAWLLAAAVLPQVAHAQTLAIDGVWGNEPGCKYARDGNYEDDTMLVLKPDSVEGYVVACEWLQVLTAKDGKQVASGICNFEGDEGVGARTYVIAKDPTDAGLIRIFNDQGDLWEEVRKCP</sequence>
<organism evidence="2 3">
    <name type="scientific">Mesorhizobium alhagi CCNWXJ12-2</name>
    <dbReference type="NCBI Taxonomy" id="1107882"/>
    <lineage>
        <taxon>Bacteria</taxon>
        <taxon>Pseudomonadati</taxon>
        <taxon>Pseudomonadota</taxon>
        <taxon>Alphaproteobacteria</taxon>
        <taxon>Hyphomicrobiales</taxon>
        <taxon>Phyllobacteriaceae</taxon>
        <taxon>Allomesorhizobium</taxon>
    </lineage>
</organism>
<reference evidence="2 3" key="1">
    <citation type="journal article" date="2012" name="J. Bacteriol.">
        <title>Draft Genome Sequence of Mesorhizobium alhagi CCNWXJ12-2T, a Novel Salt-Resistant Species Isolated from the Desert of Northwestern China.</title>
        <authorList>
            <person name="Zhou M."/>
            <person name="Chen W."/>
            <person name="Chen H."/>
            <person name="Wei G."/>
        </authorList>
    </citation>
    <scope>NUCLEOTIDE SEQUENCE [LARGE SCALE GENOMIC DNA]</scope>
    <source>
        <strain evidence="2 3">CCNWXJ12-2</strain>
    </source>
</reference>
<proteinExistence type="predicted"/>
<evidence type="ECO:0000313" key="3">
    <source>
        <dbReference type="Proteomes" id="UP000003250"/>
    </source>
</evidence>
<feature type="signal peptide" evidence="1">
    <location>
        <begin position="1"/>
        <end position="24"/>
    </location>
</feature>
<keyword evidence="1" id="KW-0732">Signal</keyword>
<protein>
    <submittedName>
        <fullName evidence="2">Uncharacterized protein</fullName>
    </submittedName>
</protein>
<feature type="chain" id="PRO_5003534189" evidence="1">
    <location>
        <begin position="25"/>
        <end position="128"/>
    </location>
</feature>
<gene>
    <name evidence="2" type="ORF">MAXJ12_17613</name>
</gene>
<dbReference type="Proteomes" id="UP000003250">
    <property type="component" value="Unassembled WGS sequence"/>
</dbReference>
<dbReference type="AlphaFoldDB" id="H0HTN1"/>
<evidence type="ECO:0000256" key="1">
    <source>
        <dbReference type="SAM" id="SignalP"/>
    </source>
</evidence>